<organism evidence="1 2">
    <name type="scientific">Gluconobacter thailandicus NBRC 3257</name>
    <dbReference type="NCBI Taxonomy" id="1381097"/>
    <lineage>
        <taxon>Bacteria</taxon>
        <taxon>Pseudomonadati</taxon>
        <taxon>Pseudomonadota</taxon>
        <taxon>Alphaproteobacteria</taxon>
        <taxon>Acetobacterales</taxon>
        <taxon>Acetobacteraceae</taxon>
        <taxon>Gluconobacter</taxon>
    </lineage>
</organism>
<evidence type="ECO:0000313" key="1">
    <source>
        <dbReference type="EMBL" id="GAD28079.1"/>
    </source>
</evidence>
<sequence length="113" mass="12105">MVGARSSTSGSSSGLAVIRQRSSRIAANHVLKWDNPKSGLLEQLRNPSESVPHEEILAHTPAAFAAITSYRSAQDLGHDAGGTGRLHWPEHQLSPTLERTDISASVTILEKIA</sequence>
<evidence type="ECO:0000313" key="2">
    <source>
        <dbReference type="Proteomes" id="UP000018209"/>
    </source>
</evidence>
<name>A0ABQ0J0W1_GLUTH</name>
<keyword evidence="2" id="KW-1185">Reference proteome</keyword>
<dbReference type="Proteomes" id="UP000018209">
    <property type="component" value="Unassembled WGS sequence"/>
</dbReference>
<dbReference type="EMBL" id="BASM01000042">
    <property type="protein sequence ID" value="GAD28079.1"/>
    <property type="molecule type" value="Genomic_DNA"/>
</dbReference>
<comment type="caution">
    <text evidence="1">The sequence shown here is derived from an EMBL/GenBank/DDBJ whole genome shotgun (WGS) entry which is preliminary data.</text>
</comment>
<protein>
    <submittedName>
        <fullName evidence="1">Uncharacterized protein</fullName>
    </submittedName>
</protein>
<gene>
    <name evidence="1" type="ORF">NBRC3257_3078</name>
</gene>
<proteinExistence type="predicted"/>
<accession>A0ABQ0J0W1</accession>
<reference evidence="1 2" key="1">
    <citation type="submission" date="2013-08" db="EMBL/GenBank/DDBJ databases">
        <title>Gluconobacter thailandicus NBRC 3257 whole genome sequence.</title>
        <authorList>
            <person name="Matsutani M."/>
            <person name="Yakushi T."/>
            <person name="Matsushita K."/>
        </authorList>
    </citation>
    <scope>NUCLEOTIDE SEQUENCE [LARGE SCALE GENOMIC DNA]</scope>
    <source>
        <strain evidence="1 2">NBRC 3257</strain>
    </source>
</reference>